<name>A0A9D7HU64_9PROT</name>
<protein>
    <submittedName>
        <fullName evidence="1">Uncharacterized protein</fullName>
    </submittedName>
</protein>
<evidence type="ECO:0000313" key="1">
    <source>
        <dbReference type="EMBL" id="MBK6973360.1"/>
    </source>
</evidence>
<organism evidence="1 2">
    <name type="scientific">Candidatus Methylophosphatis roskildensis</name>
    <dbReference type="NCBI Taxonomy" id="2899263"/>
    <lineage>
        <taxon>Bacteria</taxon>
        <taxon>Pseudomonadati</taxon>
        <taxon>Pseudomonadota</taxon>
        <taxon>Betaproteobacteria</taxon>
        <taxon>Nitrosomonadales</taxon>
        <taxon>Sterolibacteriaceae</taxon>
        <taxon>Candidatus Methylophosphatis</taxon>
    </lineage>
</organism>
<evidence type="ECO:0000313" key="2">
    <source>
        <dbReference type="Proteomes" id="UP000807785"/>
    </source>
</evidence>
<proteinExistence type="predicted"/>
<reference evidence="1" key="1">
    <citation type="submission" date="2020-10" db="EMBL/GenBank/DDBJ databases">
        <title>Connecting structure to function with the recovery of over 1000 high-quality activated sludge metagenome-assembled genomes encoding full-length rRNA genes using long-read sequencing.</title>
        <authorList>
            <person name="Singleton C.M."/>
            <person name="Petriglieri F."/>
            <person name="Kristensen J.M."/>
            <person name="Kirkegaard R.H."/>
            <person name="Michaelsen T.Y."/>
            <person name="Andersen M.H."/>
            <person name="Karst S.M."/>
            <person name="Dueholm M.S."/>
            <person name="Nielsen P.H."/>
            <person name="Albertsen M."/>
        </authorList>
    </citation>
    <scope>NUCLEOTIDE SEQUENCE</scope>
    <source>
        <strain evidence="1">Bjer_18-Q3-R1-45_BAT3C.347</strain>
    </source>
</reference>
<gene>
    <name evidence="1" type="ORF">IPH26_10590</name>
</gene>
<dbReference type="EMBL" id="JADJEV010000003">
    <property type="protein sequence ID" value="MBK6973360.1"/>
    <property type="molecule type" value="Genomic_DNA"/>
</dbReference>
<accession>A0A9D7HU64</accession>
<comment type="caution">
    <text evidence="1">The sequence shown here is derived from an EMBL/GenBank/DDBJ whole genome shotgun (WGS) entry which is preliminary data.</text>
</comment>
<sequence length="56" mass="6106">MTMTHNLSSIIEIDEIEFTAAYGTAVAVQGKRQPAIRGHQPVALAEALEMPALERK</sequence>
<dbReference type="AlphaFoldDB" id="A0A9D7HU64"/>
<dbReference type="Proteomes" id="UP000807785">
    <property type="component" value="Unassembled WGS sequence"/>
</dbReference>